<dbReference type="Proteomes" id="UP000309788">
    <property type="component" value="Unassembled WGS sequence"/>
</dbReference>
<evidence type="ECO:0000313" key="2">
    <source>
        <dbReference type="Proteomes" id="UP000309788"/>
    </source>
</evidence>
<sequence>MANVTTVIDEWLVKDLEDNSSINVTVEAGTELGNSGVPGIQVRCMGYIITFEPNIVEQWAYKAGKLGLTEHLIEDKSWIHYDDQYAKHYLVLGDPLKAKVIVKTRSSKPIAREYELPFVIE</sequence>
<reference evidence="1 2" key="1">
    <citation type="submission" date="2019-05" db="EMBL/GenBank/DDBJ databases">
        <authorList>
            <person name="Qu J.-H."/>
        </authorList>
    </citation>
    <scope>NUCLEOTIDE SEQUENCE [LARGE SCALE GENOMIC DNA]</scope>
    <source>
        <strain evidence="1 2">Z12</strain>
    </source>
</reference>
<dbReference type="RefSeq" id="WP_138280592.1">
    <property type="nucleotide sequence ID" value="NZ_BMGE01000001.1"/>
</dbReference>
<name>A0A5R9KLG9_9BACT</name>
<dbReference type="AlphaFoldDB" id="A0A5R9KLG9"/>
<dbReference type="EMBL" id="VCEI01000011">
    <property type="protein sequence ID" value="TLU96896.1"/>
    <property type="molecule type" value="Genomic_DNA"/>
</dbReference>
<accession>A0A5R9KLG9</accession>
<evidence type="ECO:0000313" key="1">
    <source>
        <dbReference type="EMBL" id="TLU96896.1"/>
    </source>
</evidence>
<dbReference type="OrthoDB" id="956506at2"/>
<proteinExistence type="predicted"/>
<organism evidence="1 2">
    <name type="scientific">Dyadobacter sediminis</name>
    <dbReference type="NCBI Taxonomy" id="1493691"/>
    <lineage>
        <taxon>Bacteria</taxon>
        <taxon>Pseudomonadati</taxon>
        <taxon>Bacteroidota</taxon>
        <taxon>Cytophagia</taxon>
        <taxon>Cytophagales</taxon>
        <taxon>Spirosomataceae</taxon>
        <taxon>Dyadobacter</taxon>
    </lineage>
</organism>
<keyword evidence="2" id="KW-1185">Reference proteome</keyword>
<protein>
    <submittedName>
        <fullName evidence="1">Uncharacterized protein</fullName>
    </submittedName>
</protein>
<gene>
    <name evidence="1" type="ORF">FEM55_07185</name>
</gene>
<comment type="caution">
    <text evidence="1">The sequence shown here is derived from an EMBL/GenBank/DDBJ whole genome shotgun (WGS) entry which is preliminary data.</text>
</comment>